<accession>A0A919L8A0</accession>
<dbReference type="Proteomes" id="UP000603227">
    <property type="component" value="Unassembled WGS sequence"/>
</dbReference>
<dbReference type="EMBL" id="BNAT01000006">
    <property type="protein sequence ID" value="GHH86336.1"/>
    <property type="molecule type" value="Genomic_DNA"/>
</dbReference>
<comment type="caution">
    <text evidence="1">The sequence shown here is derived from an EMBL/GenBank/DDBJ whole genome shotgun (WGS) entry which is preliminary data.</text>
</comment>
<keyword evidence="2" id="KW-1185">Reference proteome</keyword>
<proteinExistence type="predicted"/>
<evidence type="ECO:0000313" key="1">
    <source>
        <dbReference type="EMBL" id="GHH86336.1"/>
    </source>
</evidence>
<dbReference type="AlphaFoldDB" id="A0A919L8A0"/>
<reference evidence="1" key="2">
    <citation type="submission" date="2020-09" db="EMBL/GenBank/DDBJ databases">
        <authorList>
            <person name="Sun Q."/>
            <person name="Zhou Y."/>
        </authorList>
    </citation>
    <scope>NUCLEOTIDE SEQUENCE</scope>
    <source>
        <strain evidence="1">CGMCC 4.7403</strain>
    </source>
</reference>
<organism evidence="1 2">
    <name type="scientific">Streptomyces capitiformicae</name>
    <dbReference type="NCBI Taxonomy" id="2014920"/>
    <lineage>
        <taxon>Bacteria</taxon>
        <taxon>Bacillati</taxon>
        <taxon>Actinomycetota</taxon>
        <taxon>Actinomycetes</taxon>
        <taxon>Kitasatosporales</taxon>
        <taxon>Streptomycetaceae</taxon>
        <taxon>Streptomyces</taxon>
    </lineage>
</organism>
<sequence>MVAGGVADGEALELGVELGVGSAANAAGANANDVMDVNEKDTAVAEVTSRERLAVFLEAGTIEKVHGSHR</sequence>
<gene>
    <name evidence="1" type="ORF">GCM10017771_23010</name>
</gene>
<reference evidence="1" key="1">
    <citation type="journal article" date="2014" name="Int. J. Syst. Evol. Microbiol.">
        <title>Complete genome sequence of Corynebacterium casei LMG S-19264T (=DSM 44701T), isolated from a smear-ripened cheese.</title>
        <authorList>
            <consortium name="US DOE Joint Genome Institute (JGI-PGF)"/>
            <person name="Walter F."/>
            <person name="Albersmeier A."/>
            <person name="Kalinowski J."/>
            <person name="Ruckert C."/>
        </authorList>
    </citation>
    <scope>NUCLEOTIDE SEQUENCE</scope>
    <source>
        <strain evidence="1">CGMCC 4.7403</strain>
    </source>
</reference>
<dbReference type="RefSeq" id="WP_332836448.1">
    <property type="nucleotide sequence ID" value="NZ_CP022161.1"/>
</dbReference>
<protein>
    <submittedName>
        <fullName evidence="1">Uncharacterized protein</fullName>
    </submittedName>
</protein>
<evidence type="ECO:0000313" key="2">
    <source>
        <dbReference type="Proteomes" id="UP000603227"/>
    </source>
</evidence>
<name>A0A919L8A0_9ACTN</name>